<reference evidence="4 5" key="1">
    <citation type="submission" date="2018-05" db="EMBL/GenBank/DDBJ databases">
        <title>Genomic Encyclopedia of Archaeal and Bacterial Type Strains, Phase II (KMG-II): from individual species to whole genera.</title>
        <authorList>
            <person name="Goeker M."/>
        </authorList>
    </citation>
    <scope>NUCLEOTIDE SEQUENCE [LARGE SCALE GENOMIC DNA]</scope>
    <source>
        <strain evidence="4 5">DSM 22214</strain>
    </source>
</reference>
<dbReference type="InterPro" id="IPR036249">
    <property type="entry name" value="Thioredoxin-like_sf"/>
</dbReference>
<dbReference type="InterPro" id="IPR013766">
    <property type="entry name" value="Thioredoxin_domain"/>
</dbReference>
<dbReference type="PANTHER" id="PTHR15337:SF11">
    <property type="entry name" value="THIOREDOXIN DOMAIN-CONTAINING PROTEIN"/>
    <property type="match status" value="1"/>
</dbReference>
<dbReference type="OrthoDB" id="9811036at2"/>
<accession>A0A316EBX4</accession>
<dbReference type="AlphaFoldDB" id="A0A316EBX4"/>
<name>A0A316EBX4_9BACT</name>
<evidence type="ECO:0000313" key="5">
    <source>
        <dbReference type="Proteomes" id="UP000245489"/>
    </source>
</evidence>
<feature type="domain" description="Thioredoxin" evidence="3">
    <location>
        <begin position="35"/>
        <end position="159"/>
    </location>
</feature>
<protein>
    <submittedName>
        <fullName evidence="4">Thioredoxin-like protein</fullName>
    </submittedName>
</protein>
<keyword evidence="2" id="KW-0676">Redox-active center</keyword>
<dbReference type="PANTHER" id="PTHR15337">
    <property type="entry name" value="ANTERIOR GRADIENT PROTEIN-RELATED"/>
    <property type="match status" value="1"/>
</dbReference>
<gene>
    <name evidence="4" type="ORF">LV89_01121</name>
</gene>
<dbReference type="Gene3D" id="3.40.30.10">
    <property type="entry name" value="Glutaredoxin"/>
    <property type="match status" value="1"/>
</dbReference>
<comment type="caution">
    <text evidence="4">The sequence shown here is derived from an EMBL/GenBank/DDBJ whole genome shotgun (WGS) entry which is preliminary data.</text>
</comment>
<evidence type="ECO:0000259" key="3">
    <source>
        <dbReference type="PROSITE" id="PS51352"/>
    </source>
</evidence>
<dbReference type="SUPFAM" id="SSF52833">
    <property type="entry name" value="Thioredoxin-like"/>
    <property type="match status" value="1"/>
</dbReference>
<evidence type="ECO:0000313" key="4">
    <source>
        <dbReference type="EMBL" id="PWK28337.1"/>
    </source>
</evidence>
<sequence length="162" mass="18175">MKKIKVFVFATFVSLTWLSGCKTAQQAPIITKTEEEVIAEIPQEQGVTFFEGTLQAGLEKAKNENKLIFVDCYTTWCGPCKVLKQYTFKDANLGDFMKQNYICLAIDMEKPEGMTIAKRYGIEAYPTLLFLDKYGRVVNHQVGGIGAEALLAKAEQTVRKSM</sequence>
<dbReference type="InterPro" id="IPR017937">
    <property type="entry name" value="Thioredoxin_CS"/>
</dbReference>
<evidence type="ECO:0000256" key="1">
    <source>
        <dbReference type="ARBA" id="ARBA00022729"/>
    </source>
</evidence>
<dbReference type="Pfam" id="PF13899">
    <property type="entry name" value="Thioredoxin_7"/>
    <property type="match status" value="1"/>
</dbReference>
<dbReference type="Proteomes" id="UP000245489">
    <property type="component" value="Unassembled WGS sequence"/>
</dbReference>
<dbReference type="EMBL" id="QGGO01000004">
    <property type="protein sequence ID" value="PWK28337.1"/>
    <property type="molecule type" value="Genomic_DNA"/>
</dbReference>
<dbReference type="PROSITE" id="PS51352">
    <property type="entry name" value="THIOREDOXIN_2"/>
    <property type="match status" value="1"/>
</dbReference>
<proteinExistence type="predicted"/>
<keyword evidence="1" id="KW-0732">Signal</keyword>
<dbReference type="RefSeq" id="WP_109741889.1">
    <property type="nucleotide sequence ID" value="NZ_QGGO01000004.1"/>
</dbReference>
<evidence type="ECO:0000256" key="2">
    <source>
        <dbReference type="ARBA" id="ARBA00023284"/>
    </source>
</evidence>
<keyword evidence="5" id="KW-1185">Reference proteome</keyword>
<dbReference type="PROSITE" id="PS51257">
    <property type="entry name" value="PROKAR_LIPOPROTEIN"/>
    <property type="match status" value="1"/>
</dbReference>
<dbReference type="PROSITE" id="PS00194">
    <property type="entry name" value="THIOREDOXIN_1"/>
    <property type="match status" value="1"/>
</dbReference>
<organism evidence="4 5">
    <name type="scientific">Arcicella aurantiaca</name>
    <dbReference type="NCBI Taxonomy" id="591202"/>
    <lineage>
        <taxon>Bacteria</taxon>
        <taxon>Pseudomonadati</taxon>
        <taxon>Bacteroidota</taxon>
        <taxon>Cytophagia</taxon>
        <taxon>Cytophagales</taxon>
        <taxon>Flectobacillaceae</taxon>
        <taxon>Arcicella</taxon>
    </lineage>
</organism>
<dbReference type="InterPro" id="IPR051099">
    <property type="entry name" value="AGR/TXD"/>
</dbReference>